<dbReference type="Gene3D" id="3.40.630.30">
    <property type="match status" value="1"/>
</dbReference>
<dbReference type="PROSITE" id="PS51186">
    <property type="entry name" value="GNAT"/>
    <property type="match status" value="1"/>
</dbReference>
<dbReference type="PANTHER" id="PTHR43877">
    <property type="entry name" value="AMINOALKYLPHOSPHONATE N-ACETYLTRANSFERASE-RELATED-RELATED"/>
    <property type="match status" value="1"/>
</dbReference>
<keyword evidence="1 4" id="KW-0808">Transferase</keyword>
<dbReference type="GO" id="GO:0016747">
    <property type="term" value="F:acyltransferase activity, transferring groups other than amino-acyl groups"/>
    <property type="evidence" value="ECO:0007669"/>
    <property type="project" value="InterPro"/>
</dbReference>
<dbReference type="InterPro" id="IPR000182">
    <property type="entry name" value="GNAT_dom"/>
</dbReference>
<feature type="domain" description="N-acetyltransferase" evidence="3">
    <location>
        <begin position="6"/>
        <end position="168"/>
    </location>
</feature>
<dbReference type="AlphaFoldDB" id="A0A1Q9AXM6"/>
<keyword evidence="2" id="KW-0012">Acyltransferase</keyword>
<dbReference type="EMBL" id="MKIP01000037">
    <property type="protein sequence ID" value="OLP60186.1"/>
    <property type="molecule type" value="Genomic_DNA"/>
</dbReference>
<evidence type="ECO:0000256" key="1">
    <source>
        <dbReference type="ARBA" id="ARBA00022679"/>
    </source>
</evidence>
<dbReference type="Pfam" id="PF00583">
    <property type="entry name" value="Acetyltransf_1"/>
    <property type="match status" value="1"/>
</dbReference>
<name>A0A1Q9AXM6_9HYPH</name>
<proteinExistence type="predicted"/>
<keyword evidence="5" id="KW-1185">Reference proteome</keyword>
<sequence>MESAPITVRLLTPEDFAVFRSLRLEALTLEPQAFASSLADWERMTDADWRARLEAVDVLAAFQGPEPLGIMGLDRERGSRTRHRGILIMVYVRGHFRGRGIGDRLVEAVVDRARERGLRQVELAASAENPAAIALYRRHGFKHVGLMPAGMLHEGREIDEVIMVRRLVNQD</sequence>
<organism evidence="4 5">
    <name type="scientific">Xaviernesmea oryzae</name>
    <dbReference type="NCBI Taxonomy" id="464029"/>
    <lineage>
        <taxon>Bacteria</taxon>
        <taxon>Pseudomonadati</taxon>
        <taxon>Pseudomonadota</taxon>
        <taxon>Alphaproteobacteria</taxon>
        <taxon>Hyphomicrobiales</taxon>
        <taxon>Rhizobiaceae</taxon>
        <taxon>Rhizobium/Agrobacterium group</taxon>
        <taxon>Xaviernesmea</taxon>
    </lineage>
</organism>
<dbReference type="OrthoDB" id="9799092at2"/>
<protein>
    <submittedName>
        <fullName evidence="4">GNAT family N-acetyltransferase</fullName>
    </submittedName>
</protein>
<evidence type="ECO:0000313" key="4">
    <source>
        <dbReference type="EMBL" id="OLP60186.1"/>
    </source>
</evidence>
<dbReference type="InterPro" id="IPR050832">
    <property type="entry name" value="Bact_Acetyltransf"/>
</dbReference>
<evidence type="ECO:0000313" key="5">
    <source>
        <dbReference type="Proteomes" id="UP000186364"/>
    </source>
</evidence>
<dbReference type="CDD" id="cd04301">
    <property type="entry name" value="NAT_SF"/>
    <property type="match status" value="1"/>
</dbReference>
<reference evidence="4 5" key="1">
    <citation type="submission" date="2016-09" db="EMBL/GenBank/DDBJ databases">
        <title>Rhizobium sp. nov., a novel species isolated from the rice rhizosphere.</title>
        <authorList>
            <person name="Zhao J."/>
            <person name="Zhang X."/>
        </authorList>
    </citation>
    <scope>NUCLEOTIDE SEQUENCE [LARGE SCALE GENOMIC DNA]</scope>
    <source>
        <strain evidence="4 5">1.7048</strain>
    </source>
</reference>
<dbReference type="RefSeq" id="WP_075627202.1">
    <property type="nucleotide sequence ID" value="NZ_FOAM01000001.1"/>
</dbReference>
<evidence type="ECO:0000256" key="2">
    <source>
        <dbReference type="ARBA" id="ARBA00023315"/>
    </source>
</evidence>
<evidence type="ECO:0000259" key="3">
    <source>
        <dbReference type="PROSITE" id="PS51186"/>
    </source>
</evidence>
<dbReference type="SUPFAM" id="SSF55729">
    <property type="entry name" value="Acyl-CoA N-acyltransferases (Nat)"/>
    <property type="match status" value="1"/>
</dbReference>
<gene>
    <name evidence="4" type="ORF">BJF93_14510</name>
</gene>
<dbReference type="InterPro" id="IPR016181">
    <property type="entry name" value="Acyl_CoA_acyltransferase"/>
</dbReference>
<accession>A0A1Q9AXM6</accession>
<dbReference type="Proteomes" id="UP000186364">
    <property type="component" value="Unassembled WGS sequence"/>
</dbReference>
<comment type="caution">
    <text evidence="4">The sequence shown here is derived from an EMBL/GenBank/DDBJ whole genome shotgun (WGS) entry which is preliminary data.</text>
</comment>